<proteinExistence type="predicted"/>
<dbReference type="RefSeq" id="WP_196818160.1">
    <property type="nucleotide sequence ID" value="NZ_CP012850.1"/>
</dbReference>
<feature type="compositionally biased region" description="Polar residues" evidence="1">
    <location>
        <begin position="186"/>
        <end position="241"/>
    </location>
</feature>
<dbReference type="GeneID" id="60421593"/>
<evidence type="ECO:0000256" key="1">
    <source>
        <dbReference type="SAM" id="MobiDB-lite"/>
    </source>
</evidence>
<evidence type="ECO:0000313" key="3">
    <source>
        <dbReference type="Proteomes" id="UP000058925"/>
    </source>
</evidence>
<accession>A0A654LZQ9</accession>
<dbReference type="OrthoDB" id="385493at2157"/>
<dbReference type="EMBL" id="CP012850">
    <property type="protein sequence ID" value="ALI35751.1"/>
    <property type="molecule type" value="Genomic_DNA"/>
</dbReference>
<dbReference type="AlphaFoldDB" id="A0A654LZQ9"/>
<name>A0A654LZQ9_9ARCH</name>
<gene>
    <name evidence="2" type="ORF">NMY3_01548</name>
</gene>
<organism evidence="2 3">
    <name type="scientific">Candidatus Nitrosocosmicus oleophilus</name>
    <dbReference type="NCBI Taxonomy" id="1353260"/>
    <lineage>
        <taxon>Archaea</taxon>
        <taxon>Nitrososphaerota</taxon>
        <taxon>Nitrososphaeria</taxon>
        <taxon>Nitrososphaerales</taxon>
        <taxon>Nitrososphaeraceae</taxon>
        <taxon>Candidatus Nitrosocosmicus</taxon>
    </lineage>
</organism>
<feature type="region of interest" description="Disordered" evidence="1">
    <location>
        <begin position="185"/>
        <end position="241"/>
    </location>
</feature>
<sequence>MSNHNLTFLAIFGVLLLVAAAVSSSLLLMPAAKIVSATTTPSGANETDSSNNMTGATFLFIQSAQSGSLSEVNATTSTLELNDVSNKTIMFSDRPDRIVSATNTTDFIGNWSIGTNSFDIDPPNAVLVLDDEQQKQELAVIELFNPVYDSEANTLRYDIVSENGTSIDGLPGEFGQYTLVIDNAGGDSNTATTEGDSNTPHAGGDSNTATTEGDSNTPHAGGDSNTATTEGDSNTATARGN</sequence>
<dbReference type="KEGG" id="taa:NMY3_01548"/>
<dbReference type="Proteomes" id="UP000058925">
    <property type="component" value="Chromosome"/>
</dbReference>
<keyword evidence="3" id="KW-1185">Reference proteome</keyword>
<evidence type="ECO:0000313" key="2">
    <source>
        <dbReference type="EMBL" id="ALI35751.1"/>
    </source>
</evidence>
<protein>
    <submittedName>
        <fullName evidence="2">Uncharacterized protein</fullName>
    </submittedName>
</protein>
<reference evidence="3" key="1">
    <citation type="submission" date="2015-10" db="EMBL/GenBank/DDBJ databases">
        <title>Niche specialization of a soil ammonia-oxidizing archaeon, Candidatus Nitrosocosmicus oleophilus.</title>
        <authorList>
            <person name="Jung M.-Y."/>
            <person name="Rhee S.-K."/>
        </authorList>
    </citation>
    <scope>NUCLEOTIDE SEQUENCE [LARGE SCALE GENOMIC DNA]</scope>
    <source>
        <strain evidence="3">MY3</strain>
    </source>
</reference>